<reference evidence="4 5" key="1">
    <citation type="submission" date="2017-03" db="EMBL/GenBank/DDBJ databases">
        <authorList>
            <person name="Afonso C.L."/>
            <person name="Miller P.J."/>
            <person name="Scott M.A."/>
            <person name="Spackman E."/>
            <person name="Goraichik I."/>
            <person name="Dimitrov K.M."/>
            <person name="Suarez D.L."/>
            <person name="Swayne D.E."/>
        </authorList>
    </citation>
    <scope>NUCLEOTIDE SEQUENCE [LARGE SCALE GENOMIC DNA]</scope>
    <source>
        <strain evidence="4 5">CECT 7745</strain>
    </source>
</reference>
<name>A0A1X7BN76_9RHOB</name>
<keyword evidence="2" id="KW-0169">Cobalamin biosynthesis</keyword>
<dbReference type="Proteomes" id="UP000193224">
    <property type="component" value="Unassembled WGS sequence"/>
</dbReference>
<evidence type="ECO:0000313" key="5">
    <source>
        <dbReference type="Proteomes" id="UP000193224"/>
    </source>
</evidence>
<organism evidence="4 5">
    <name type="scientific">Roseovarius aestuarii</name>
    <dbReference type="NCBI Taxonomy" id="475083"/>
    <lineage>
        <taxon>Bacteria</taxon>
        <taxon>Pseudomonadati</taxon>
        <taxon>Pseudomonadota</taxon>
        <taxon>Alphaproteobacteria</taxon>
        <taxon>Rhodobacterales</taxon>
        <taxon>Roseobacteraceae</taxon>
        <taxon>Roseovarius</taxon>
    </lineage>
</organism>
<gene>
    <name evidence="4" type="primary">cobK_1</name>
    <name evidence="4" type="ORF">ROA7745_00875</name>
</gene>
<dbReference type="EC" id="1.3.1.54" evidence="4"/>
<dbReference type="UniPathway" id="UPA00148"/>
<evidence type="ECO:0000256" key="2">
    <source>
        <dbReference type="ARBA" id="ARBA00022573"/>
    </source>
</evidence>
<proteinExistence type="predicted"/>
<dbReference type="RefSeq" id="WP_085799021.1">
    <property type="nucleotide sequence ID" value="NZ_FWXB01000002.1"/>
</dbReference>
<protein>
    <submittedName>
        <fullName evidence="4">Precorrin-6A reductase</fullName>
        <ecNumber evidence="4">1.3.1.54</ecNumber>
    </submittedName>
</protein>
<dbReference type="AlphaFoldDB" id="A0A1X7BN76"/>
<dbReference type="GO" id="GO:0009236">
    <property type="term" value="P:cobalamin biosynthetic process"/>
    <property type="evidence" value="ECO:0007669"/>
    <property type="project" value="UniProtKB-UniPathway"/>
</dbReference>
<dbReference type="NCBIfam" id="TIGR00715">
    <property type="entry name" value="precor6x_red"/>
    <property type="match status" value="1"/>
</dbReference>
<evidence type="ECO:0000256" key="3">
    <source>
        <dbReference type="ARBA" id="ARBA00023002"/>
    </source>
</evidence>
<dbReference type="PANTHER" id="PTHR36925:SF1">
    <property type="entry name" value="COBALT-PRECORRIN-6A REDUCTASE"/>
    <property type="match status" value="1"/>
</dbReference>
<comment type="pathway">
    <text evidence="1">Cofactor biosynthesis; adenosylcobalamin biosynthesis.</text>
</comment>
<keyword evidence="5" id="KW-1185">Reference proteome</keyword>
<dbReference type="PANTHER" id="PTHR36925">
    <property type="entry name" value="COBALT-PRECORRIN-6A REDUCTASE"/>
    <property type="match status" value="1"/>
</dbReference>
<accession>A0A1X7BN76</accession>
<dbReference type="InterPro" id="IPR003723">
    <property type="entry name" value="Precorrin-6x_reduct"/>
</dbReference>
<keyword evidence="3 4" id="KW-0560">Oxidoreductase</keyword>
<dbReference type="GO" id="GO:0016994">
    <property type="term" value="F:precorrin-6A reductase activity"/>
    <property type="evidence" value="ECO:0007669"/>
    <property type="project" value="UniProtKB-EC"/>
</dbReference>
<evidence type="ECO:0000256" key="1">
    <source>
        <dbReference type="ARBA" id="ARBA00004953"/>
    </source>
</evidence>
<dbReference type="EMBL" id="FWXB01000002">
    <property type="protein sequence ID" value="SMC11066.1"/>
    <property type="molecule type" value="Genomic_DNA"/>
</dbReference>
<dbReference type="NCBIfam" id="NF005968">
    <property type="entry name" value="PRK08057.1-2"/>
    <property type="match status" value="1"/>
</dbReference>
<dbReference type="PROSITE" id="PS51014">
    <property type="entry name" value="COBK_CBIJ"/>
    <property type="match status" value="1"/>
</dbReference>
<evidence type="ECO:0000313" key="4">
    <source>
        <dbReference type="EMBL" id="SMC11066.1"/>
    </source>
</evidence>
<dbReference type="OrthoDB" id="5183775at2"/>
<dbReference type="Pfam" id="PF02571">
    <property type="entry name" value="CbiJ"/>
    <property type="match status" value="1"/>
</dbReference>
<sequence length="242" mass="25969">MKLLLLAGTGEARQIARALADQRVNAVVSLAGGSRAQIGTDLPVRIGGFGGNDGFRSYLSAHGITAVLDATHPFAAGISTRTAAICAELGLSHCQVLRPEWRQQAGDRWSFIDSEEEAVRHIPSGATVFLATGRQTLDRFANLAACTLICRQIDPPDREFPFPNGRFLVGQPPFSVQQEMALFTDLGVDWLVVKNAGGAASATKLTAARELGVNVAMINRPAQPRVRRVEVVEEALAWVAEL</sequence>